<protein>
    <submittedName>
        <fullName evidence="1">Uncharacterized protein</fullName>
    </submittedName>
</protein>
<evidence type="ECO:0000313" key="1">
    <source>
        <dbReference type="EMBL" id="MCC0100851.1"/>
    </source>
</evidence>
<dbReference type="RefSeq" id="WP_229346075.1">
    <property type="nucleotide sequence ID" value="NZ_JAINUL010000039.1"/>
</dbReference>
<dbReference type="EMBL" id="JAINUL010000039">
    <property type="protein sequence ID" value="MCC0100851.1"/>
    <property type="molecule type" value="Genomic_DNA"/>
</dbReference>
<organism evidence="1 2">
    <name type="scientific">Streptomyces flavotricini</name>
    <dbReference type="NCBI Taxonomy" id="66888"/>
    <lineage>
        <taxon>Bacteria</taxon>
        <taxon>Bacillati</taxon>
        <taxon>Actinomycetota</taxon>
        <taxon>Actinomycetes</taxon>
        <taxon>Kitasatosporales</taxon>
        <taxon>Streptomycetaceae</taxon>
        <taxon>Streptomyces</taxon>
    </lineage>
</organism>
<keyword evidence="2" id="KW-1185">Reference proteome</keyword>
<gene>
    <name evidence="1" type="ORF">K7B10_40140</name>
</gene>
<dbReference type="Proteomes" id="UP001520654">
    <property type="component" value="Unassembled WGS sequence"/>
</dbReference>
<sequence length="118" mass="12874">MTALIDLPSCSDPDTALVIATNLLEPALRLRDNDFWHANALSLLSGYLLAAALGDNDVDTVFAWTADPENRRPLELLRGGPVPQWAQECEAILLPEETRNRVLFTALDALQGTTPHPA</sequence>
<reference evidence="1 2" key="1">
    <citation type="submission" date="2021-08" db="EMBL/GenBank/DDBJ databases">
        <title>Genomic Architecture of Streptomyces flavotricini NGL1 and Streptomyces erythrochromogenes HMS4 With Differential Plant Beneficial attributes and laccase production capabilities.</title>
        <authorList>
            <person name="Salwan R."/>
            <person name="Kaur R."/>
            <person name="Sharma V."/>
        </authorList>
    </citation>
    <scope>NUCLEOTIDE SEQUENCE [LARGE SCALE GENOMIC DNA]</scope>
    <source>
        <strain evidence="1 2">NGL1</strain>
    </source>
</reference>
<comment type="caution">
    <text evidence="1">The sequence shown here is derived from an EMBL/GenBank/DDBJ whole genome shotgun (WGS) entry which is preliminary data.</text>
</comment>
<evidence type="ECO:0000313" key="2">
    <source>
        <dbReference type="Proteomes" id="UP001520654"/>
    </source>
</evidence>
<accession>A0ABS8EI85</accession>
<name>A0ABS8EI85_9ACTN</name>
<proteinExistence type="predicted"/>